<gene>
    <name evidence="3" type="ORF">F384_16850</name>
</gene>
<reference evidence="3 4" key="1">
    <citation type="journal article" date="2013" name="Appl. Microbiol. Biotechnol.">
        <title>Glycerol assimilation and production of 1,3-propanediol by Citrobacter amalonaticus Y19.</title>
        <authorList>
            <person name="Ainala S.K."/>
            <person name="Ashok S."/>
            <person name="Ko Y."/>
            <person name="Park S."/>
        </authorList>
    </citation>
    <scope>NUCLEOTIDE SEQUENCE [LARGE SCALE GENOMIC DNA]</scope>
    <source>
        <strain evidence="3 4">Y19</strain>
    </source>
</reference>
<organism evidence="3 4">
    <name type="scientific">Citrobacter amalonaticus Y19</name>
    <dbReference type="NCBI Taxonomy" id="1261127"/>
    <lineage>
        <taxon>Bacteria</taxon>
        <taxon>Pseudomonadati</taxon>
        <taxon>Pseudomonadota</taxon>
        <taxon>Gammaproteobacteria</taxon>
        <taxon>Enterobacterales</taxon>
        <taxon>Enterobacteriaceae</taxon>
        <taxon>Citrobacter</taxon>
    </lineage>
</organism>
<evidence type="ECO:0000256" key="2">
    <source>
        <dbReference type="SAM" id="SignalP"/>
    </source>
</evidence>
<feature type="compositionally biased region" description="Pro residues" evidence="1">
    <location>
        <begin position="122"/>
        <end position="132"/>
    </location>
</feature>
<dbReference type="AlphaFoldDB" id="A0A0F6TWT5"/>
<dbReference type="OrthoDB" id="7064293at2"/>
<name>A0A0F6TWT5_CITAM</name>
<feature type="chain" id="PRO_5002510497" evidence="2">
    <location>
        <begin position="18"/>
        <end position="262"/>
    </location>
</feature>
<dbReference type="RefSeq" id="WP_046487413.1">
    <property type="nucleotide sequence ID" value="NZ_CP011132.1"/>
</dbReference>
<protein>
    <submittedName>
        <fullName evidence="3">Conjugal transfer protein</fullName>
    </submittedName>
</protein>
<feature type="signal peptide" evidence="2">
    <location>
        <begin position="1"/>
        <end position="17"/>
    </location>
</feature>
<evidence type="ECO:0000256" key="1">
    <source>
        <dbReference type="SAM" id="MobiDB-lite"/>
    </source>
</evidence>
<dbReference type="EMBL" id="CP011132">
    <property type="protein sequence ID" value="AKE60101.1"/>
    <property type="molecule type" value="Genomic_DNA"/>
</dbReference>
<evidence type="ECO:0000313" key="4">
    <source>
        <dbReference type="Proteomes" id="UP000034085"/>
    </source>
</evidence>
<dbReference type="HOGENOM" id="CLU_039053_1_0_6"/>
<proteinExistence type="predicted"/>
<feature type="region of interest" description="Disordered" evidence="1">
    <location>
        <begin position="111"/>
        <end position="133"/>
    </location>
</feature>
<dbReference type="PATRIC" id="fig|1261127.3.peg.3524"/>
<dbReference type="Pfam" id="PF11920">
    <property type="entry name" value="DUF3438"/>
    <property type="match status" value="1"/>
</dbReference>
<accession>A0A0F6TWT5</accession>
<keyword evidence="2" id="KW-0732">Signal</keyword>
<dbReference type="NCBIfam" id="TIGR03749">
    <property type="entry name" value="conj_TIGR03749"/>
    <property type="match status" value="1"/>
</dbReference>
<evidence type="ECO:0000313" key="3">
    <source>
        <dbReference type="EMBL" id="AKE60101.1"/>
    </source>
</evidence>
<sequence length="262" mass="29221">MNLRPLSIMLFALPLHAVELVTWERIPLPVELNIGQERIVFVDRNVRVGYPATLDGKLRIQSSNSTVYLLASEPFATTRLQLQDTENGELILLDVSASKGGHIREPLRIVREEKQTTDTKPVPAPQPEPSTPLPVALTRYAAQMLYAPLRTVEPLPGVQPEGVRLAKTITTLLPALPVSATPVNGWRLDQYHLAAIRLQNKSATRLELDPQQLQGRFYAVAFQHRWLGPAGSAQDTTVLYLITRNQRTEQAVLPEPAPEKKK</sequence>
<dbReference type="KEGG" id="cama:F384_16850"/>
<dbReference type="InterPro" id="IPR021844">
    <property type="entry name" value="Integr_conj_element_PFL4704"/>
</dbReference>
<dbReference type="Proteomes" id="UP000034085">
    <property type="component" value="Chromosome"/>
</dbReference>